<sequence>MADLNGVQRELTDSLLDPANHTDKKKGSSRSKSSRFRRCRSVGTSYEPPSKPPEPAGWVPGKYLFSSINPSFRLVAFLFLLYLLSASTCFYFVENQMAGKRTNPILDAVYFTIVTMTTVGYGDLVPNSNVSKLLACAFVFVGMAVVALFLSKAADRLVEKQEVILFKALNMRMKGHDAEMLKAIETNKVKYKFYSTVVVLVLLMTTGTVFLWKVEKLNLVDSFYCVCATITTLGYGDESFSSEWGRVFAIFWIVVSTLFVAQFFFYLAEWNTEHKQKKLAKWVLTRRTTNLDLEAADFDGNHVVGAPEFIIYKLKEMGKITQEDIAVFLEEFENLDVDQSGTLSPYDLTVAQSNQQ</sequence>
<dbReference type="Gene3D" id="1.10.287.70">
    <property type="match status" value="2"/>
</dbReference>
<dbReference type="PANTHER" id="PTHR11003:SF291">
    <property type="entry name" value="IP11374P"/>
    <property type="match status" value="1"/>
</dbReference>
<feature type="compositionally biased region" description="Basic residues" evidence="10">
    <location>
        <begin position="27"/>
        <end position="40"/>
    </location>
</feature>
<protein>
    <recommendedName>
        <fullName evidence="12">EF-hand domain-containing protein</fullName>
    </recommendedName>
</protein>
<evidence type="ECO:0000256" key="10">
    <source>
        <dbReference type="SAM" id="MobiDB-lite"/>
    </source>
</evidence>
<comment type="subcellular location">
    <subcellularLocation>
        <location evidence="1">Membrane</location>
        <topology evidence="1">Multi-pass membrane protein</topology>
    </subcellularLocation>
</comment>
<dbReference type="EMBL" id="JAMQYH010000001">
    <property type="protein sequence ID" value="KAJ1701564.1"/>
    <property type="molecule type" value="Genomic_DNA"/>
</dbReference>
<dbReference type="InterPro" id="IPR002048">
    <property type="entry name" value="EF_hand_dom"/>
</dbReference>
<dbReference type="GO" id="GO:0015271">
    <property type="term" value="F:outward rectifier potassium channel activity"/>
    <property type="evidence" value="ECO:0007669"/>
    <property type="project" value="TreeGrafter"/>
</dbReference>
<feature type="domain" description="EF-hand" evidence="12">
    <location>
        <begin position="323"/>
        <end position="356"/>
    </location>
</feature>
<accession>A0A9Q0HWU2</accession>
<dbReference type="GO" id="GO:0005774">
    <property type="term" value="C:vacuolar membrane"/>
    <property type="evidence" value="ECO:0007669"/>
    <property type="project" value="UniProtKB-ARBA"/>
</dbReference>
<evidence type="ECO:0000256" key="8">
    <source>
        <dbReference type="ARBA" id="ARBA00023136"/>
    </source>
</evidence>
<keyword evidence="14" id="KW-1185">Reference proteome</keyword>
<evidence type="ECO:0000256" key="7">
    <source>
        <dbReference type="ARBA" id="ARBA00023065"/>
    </source>
</evidence>
<proteinExistence type="inferred from homology"/>
<keyword evidence="4 11" id="KW-0812">Transmembrane</keyword>
<dbReference type="GO" id="GO:0005886">
    <property type="term" value="C:plasma membrane"/>
    <property type="evidence" value="ECO:0007669"/>
    <property type="project" value="TreeGrafter"/>
</dbReference>
<feature type="transmembrane region" description="Helical" evidence="11">
    <location>
        <begin position="191"/>
        <end position="212"/>
    </location>
</feature>
<evidence type="ECO:0000256" key="2">
    <source>
        <dbReference type="ARBA" id="ARBA00010159"/>
    </source>
</evidence>
<evidence type="ECO:0000313" key="13">
    <source>
        <dbReference type="EMBL" id="KAJ1701564.1"/>
    </source>
</evidence>
<dbReference type="InterPro" id="IPR018247">
    <property type="entry name" value="EF_Hand_1_Ca_BS"/>
</dbReference>
<dbReference type="AlphaFoldDB" id="A0A9Q0HWU2"/>
<keyword evidence="3" id="KW-0813">Transport</keyword>
<feature type="transmembrane region" description="Helical" evidence="11">
    <location>
        <begin position="105"/>
        <end position="124"/>
    </location>
</feature>
<dbReference type="InterPro" id="IPR013099">
    <property type="entry name" value="K_chnl_dom"/>
</dbReference>
<dbReference type="InterPro" id="IPR011992">
    <property type="entry name" value="EF-hand-dom_pair"/>
</dbReference>
<dbReference type="Pfam" id="PF07885">
    <property type="entry name" value="Ion_trans_2"/>
    <property type="match status" value="2"/>
</dbReference>
<evidence type="ECO:0000256" key="5">
    <source>
        <dbReference type="ARBA" id="ARBA00022837"/>
    </source>
</evidence>
<evidence type="ECO:0000256" key="11">
    <source>
        <dbReference type="SAM" id="Phobius"/>
    </source>
</evidence>
<keyword evidence="7" id="KW-0406">Ion transport</keyword>
<keyword evidence="5" id="KW-0106">Calcium</keyword>
<dbReference type="GO" id="GO:0030322">
    <property type="term" value="P:stabilization of membrane potential"/>
    <property type="evidence" value="ECO:0007669"/>
    <property type="project" value="TreeGrafter"/>
</dbReference>
<keyword evidence="9" id="KW-0407">Ion channel</keyword>
<dbReference type="SUPFAM" id="SSF81324">
    <property type="entry name" value="Voltage-gated potassium channels"/>
    <property type="match status" value="2"/>
</dbReference>
<evidence type="ECO:0000256" key="4">
    <source>
        <dbReference type="ARBA" id="ARBA00022692"/>
    </source>
</evidence>
<dbReference type="OrthoDB" id="415460at2759"/>
<evidence type="ECO:0000259" key="12">
    <source>
        <dbReference type="PROSITE" id="PS50222"/>
    </source>
</evidence>
<comment type="caution">
    <text evidence="13">The sequence shown here is derived from an EMBL/GenBank/DDBJ whole genome shotgun (WGS) entry which is preliminary data.</text>
</comment>
<feature type="transmembrane region" description="Helical" evidence="11">
    <location>
        <begin position="247"/>
        <end position="268"/>
    </location>
</feature>
<dbReference type="InterPro" id="IPR003280">
    <property type="entry name" value="2pore_dom_K_chnl"/>
</dbReference>
<dbReference type="PRINTS" id="PR00169">
    <property type="entry name" value="KCHANNEL"/>
</dbReference>
<dbReference type="PROSITE" id="PS50222">
    <property type="entry name" value="EF_HAND_2"/>
    <property type="match status" value="1"/>
</dbReference>
<evidence type="ECO:0000256" key="1">
    <source>
        <dbReference type="ARBA" id="ARBA00004141"/>
    </source>
</evidence>
<keyword evidence="8 11" id="KW-0472">Membrane</keyword>
<evidence type="ECO:0000256" key="6">
    <source>
        <dbReference type="ARBA" id="ARBA00022989"/>
    </source>
</evidence>
<comment type="similarity">
    <text evidence="2">Belongs to the two pore domain potassium channel (TC 1.A.1.7) family.</text>
</comment>
<feature type="region of interest" description="Disordered" evidence="10">
    <location>
        <begin position="1"/>
        <end position="53"/>
    </location>
</feature>
<dbReference type="PRINTS" id="PR01333">
    <property type="entry name" value="2POREKCHANEL"/>
</dbReference>
<dbReference type="FunFam" id="1.10.287.70:FF:000128">
    <property type="entry name" value="Two-pore potassium channel 1"/>
    <property type="match status" value="1"/>
</dbReference>
<keyword evidence="6 11" id="KW-1133">Transmembrane helix</keyword>
<dbReference type="SUPFAM" id="SSF47473">
    <property type="entry name" value="EF-hand"/>
    <property type="match status" value="1"/>
</dbReference>
<reference evidence="13" key="1">
    <citation type="journal article" date="2022" name="Cell">
        <title>Repeat-based holocentromeres influence genome architecture and karyotype evolution.</title>
        <authorList>
            <person name="Hofstatter P.G."/>
            <person name="Thangavel G."/>
            <person name="Lux T."/>
            <person name="Neumann P."/>
            <person name="Vondrak T."/>
            <person name="Novak P."/>
            <person name="Zhang M."/>
            <person name="Costa L."/>
            <person name="Castellani M."/>
            <person name="Scott A."/>
            <person name="Toegelov H."/>
            <person name="Fuchs J."/>
            <person name="Mata-Sucre Y."/>
            <person name="Dias Y."/>
            <person name="Vanzela A.L.L."/>
            <person name="Huettel B."/>
            <person name="Almeida C.C.S."/>
            <person name="Simkova H."/>
            <person name="Souza G."/>
            <person name="Pedrosa-Harand A."/>
            <person name="Macas J."/>
            <person name="Mayer K.F.X."/>
            <person name="Houben A."/>
            <person name="Marques A."/>
        </authorList>
    </citation>
    <scope>NUCLEOTIDE SEQUENCE</scope>
    <source>
        <strain evidence="13">RhyBre1mFocal</strain>
    </source>
</reference>
<feature type="transmembrane region" description="Helical" evidence="11">
    <location>
        <begin position="72"/>
        <end position="93"/>
    </location>
</feature>
<name>A0A9Q0HWU2_9POAL</name>
<evidence type="ECO:0000256" key="9">
    <source>
        <dbReference type="ARBA" id="ARBA00023303"/>
    </source>
</evidence>
<dbReference type="Proteomes" id="UP001151287">
    <property type="component" value="Unassembled WGS sequence"/>
</dbReference>
<evidence type="ECO:0000256" key="3">
    <source>
        <dbReference type="ARBA" id="ARBA00022448"/>
    </source>
</evidence>
<dbReference type="GO" id="GO:0005509">
    <property type="term" value="F:calcium ion binding"/>
    <property type="evidence" value="ECO:0007669"/>
    <property type="project" value="InterPro"/>
</dbReference>
<feature type="transmembrane region" description="Helical" evidence="11">
    <location>
        <begin position="130"/>
        <end position="150"/>
    </location>
</feature>
<dbReference type="GO" id="GO:0022841">
    <property type="term" value="F:potassium ion leak channel activity"/>
    <property type="evidence" value="ECO:0007669"/>
    <property type="project" value="TreeGrafter"/>
</dbReference>
<organism evidence="13 14">
    <name type="scientific">Rhynchospora breviuscula</name>
    <dbReference type="NCBI Taxonomy" id="2022672"/>
    <lineage>
        <taxon>Eukaryota</taxon>
        <taxon>Viridiplantae</taxon>
        <taxon>Streptophyta</taxon>
        <taxon>Embryophyta</taxon>
        <taxon>Tracheophyta</taxon>
        <taxon>Spermatophyta</taxon>
        <taxon>Magnoliopsida</taxon>
        <taxon>Liliopsida</taxon>
        <taxon>Poales</taxon>
        <taxon>Cyperaceae</taxon>
        <taxon>Cyperoideae</taxon>
        <taxon>Rhynchosporeae</taxon>
        <taxon>Rhynchospora</taxon>
    </lineage>
</organism>
<gene>
    <name evidence="13" type="ORF">LUZ63_001343</name>
</gene>
<dbReference type="PANTHER" id="PTHR11003">
    <property type="entry name" value="POTASSIUM CHANNEL, SUBFAMILY K"/>
    <property type="match status" value="1"/>
</dbReference>
<evidence type="ECO:0000313" key="14">
    <source>
        <dbReference type="Proteomes" id="UP001151287"/>
    </source>
</evidence>
<dbReference type="PROSITE" id="PS00018">
    <property type="entry name" value="EF_HAND_1"/>
    <property type="match status" value="1"/>
</dbReference>